<dbReference type="Proteomes" id="UP000501452">
    <property type="component" value="Chromosome"/>
</dbReference>
<dbReference type="PANTHER" id="PTHR30204:SF89">
    <property type="entry name" value="HTH MERR-TYPE DOMAIN-CONTAINING PROTEIN"/>
    <property type="match status" value="1"/>
</dbReference>
<dbReference type="SUPFAM" id="SSF46955">
    <property type="entry name" value="Putative DNA-binding domain"/>
    <property type="match status" value="1"/>
</dbReference>
<dbReference type="AlphaFoldDB" id="A0A6G8Q9A8"/>
<dbReference type="Gene3D" id="1.10.1660.10">
    <property type="match status" value="1"/>
</dbReference>
<dbReference type="InterPro" id="IPR000551">
    <property type="entry name" value="MerR-type_HTH_dom"/>
</dbReference>
<feature type="compositionally biased region" description="Basic and acidic residues" evidence="2">
    <location>
        <begin position="20"/>
        <end position="33"/>
    </location>
</feature>
<evidence type="ECO:0000313" key="5">
    <source>
        <dbReference type="Proteomes" id="UP000501452"/>
    </source>
</evidence>
<name>A0A6G8Q9A8_9ACTN</name>
<organism evidence="4 5">
    <name type="scientific">Rubrobacter tropicus</name>
    <dbReference type="NCBI Taxonomy" id="2653851"/>
    <lineage>
        <taxon>Bacteria</taxon>
        <taxon>Bacillati</taxon>
        <taxon>Actinomycetota</taxon>
        <taxon>Rubrobacteria</taxon>
        <taxon>Rubrobacterales</taxon>
        <taxon>Rubrobacteraceae</taxon>
        <taxon>Rubrobacter</taxon>
    </lineage>
</organism>
<evidence type="ECO:0000313" key="4">
    <source>
        <dbReference type="EMBL" id="QIN83008.1"/>
    </source>
</evidence>
<dbReference type="CDD" id="cd00592">
    <property type="entry name" value="HTH_MerR-like"/>
    <property type="match status" value="1"/>
</dbReference>
<dbReference type="Pfam" id="PF13411">
    <property type="entry name" value="MerR_1"/>
    <property type="match status" value="1"/>
</dbReference>
<protein>
    <submittedName>
        <fullName evidence="4">MerR family transcriptional regulator</fullName>
    </submittedName>
</protein>
<keyword evidence="1" id="KW-0238">DNA-binding</keyword>
<dbReference type="GO" id="GO:0003700">
    <property type="term" value="F:DNA-binding transcription factor activity"/>
    <property type="evidence" value="ECO:0007669"/>
    <property type="project" value="InterPro"/>
</dbReference>
<dbReference type="SMART" id="SM00422">
    <property type="entry name" value="HTH_MERR"/>
    <property type="match status" value="1"/>
</dbReference>
<feature type="domain" description="HTH merR-type" evidence="3">
    <location>
        <begin position="89"/>
        <end position="163"/>
    </location>
</feature>
<gene>
    <name evidence="4" type="ORF">GBA63_10365</name>
</gene>
<evidence type="ECO:0000256" key="2">
    <source>
        <dbReference type="SAM" id="MobiDB-lite"/>
    </source>
</evidence>
<feature type="region of interest" description="Disordered" evidence="2">
    <location>
        <begin position="1"/>
        <end position="89"/>
    </location>
</feature>
<dbReference type="EMBL" id="CP045119">
    <property type="protein sequence ID" value="QIN83008.1"/>
    <property type="molecule type" value="Genomic_DNA"/>
</dbReference>
<keyword evidence="5" id="KW-1185">Reference proteome</keyword>
<dbReference type="KEGG" id="rub:GBA63_10365"/>
<accession>A0A6G8Q9A8</accession>
<dbReference type="PROSITE" id="PS50937">
    <property type="entry name" value="HTH_MERR_2"/>
    <property type="match status" value="1"/>
</dbReference>
<reference evidence="4 5" key="1">
    <citation type="submission" date="2019-10" db="EMBL/GenBank/DDBJ databases">
        <title>Rubrobacter sp nov SCSIO 52090 isolated from a deep-sea sediment in the South China Sea.</title>
        <authorList>
            <person name="Chen R.W."/>
        </authorList>
    </citation>
    <scope>NUCLEOTIDE SEQUENCE [LARGE SCALE GENOMIC DNA]</scope>
    <source>
        <strain evidence="4 5">SCSIO 52909</strain>
    </source>
</reference>
<dbReference type="InterPro" id="IPR009061">
    <property type="entry name" value="DNA-bd_dom_put_sf"/>
</dbReference>
<dbReference type="GO" id="GO:0003677">
    <property type="term" value="F:DNA binding"/>
    <property type="evidence" value="ECO:0007669"/>
    <property type="project" value="UniProtKB-KW"/>
</dbReference>
<evidence type="ECO:0000256" key="1">
    <source>
        <dbReference type="ARBA" id="ARBA00023125"/>
    </source>
</evidence>
<evidence type="ECO:0000259" key="3">
    <source>
        <dbReference type="PROSITE" id="PS50937"/>
    </source>
</evidence>
<proteinExistence type="predicted"/>
<sequence length="303" mass="33727">MGANFLENGDTYRSRWTSPPREDPRADDAREDVLGPEADPIGEQPLAEQPLAESPMAETPDPDPGAQDRSREDPMLGQGTRGRGGGKDSYTIGEVVERLRPEFPTLSVSKIRYLERRRLINLTRTRGGYRLFSGQDIELLKYILTLQDKEYLPLKVIKKRIEGGGGFPAGGGDAAGDLSRVLEDRTYTREELADTLETDSRFVDELVTVGVIGRSGELTQRDAEIARLAQEMAKYSIQPRHLRGIMAAVDREAALFKQVVNPELRSRDDGRVAEAMNKARHLASVDSRMKELMMANVIDTFAP</sequence>
<dbReference type="PANTHER" id="PTHR30204">
    <property type="entry name" value="REDOX-CYCLING DRUG-SENSING TRANSCRIPTIONAL ACTIVATOR SOXR"/>
    <property type="match status" value="1"/>
</dbReference>
<dbReference type="InterPro" id="IPR047057">
    <property type="entry name" value="MerR_fam"/>
</dbReference>